<gene>
    <name evidence="1" type="ORF">DL1_19855</name>
</gene>
<dbReference type="eggNOG" id="ENOG5033JM8">
    <property type="taxonomic scope" value="Bacteria"/>
</dbReference>
<comment type="caution">
    <text evidence="1">The sequence shown here is derived from an EMBL/GenBank/DDBJ whole genome shotgun (WGS) entry which is preliminary data.</text>
</comment>
<proteinExistence type="predicted"/>
<dbReference type="EMBL" id="JHEH01000008">
    <property type="protein sequence ID" value="KEP70129.1"/>
    <property type="molecule type" value="Genomic_DNA"/>
</dbReference>
<keyword evidence="2" id="KW-1185">Reference proteome</keyword>
<dbReference type="OrthoDB" id="7688259at2"/>
<dbReference type="RefSeq" id="WP_038064983.1">
    <property type="nucleotide sequence ID" value="NZ_FOVB01000006.1"/>
</dbReference>
<dbReference type="AlphaFoldDB" id="A0A074TEM6"/>
<dbReference type="Proteomes" id="UP000027725">
    <property type="component" value="Unassembled WGS sequence"/>
</dbReference>
<dbReference type="STRING" id="1185766.SAMN05216224_106201"/>
<sequence>MKHVLASPSIERRHLALDALAGRVGEELETLARVSTEIQRAISICKFADATDPNAIRGLQGIDRVTQALEDLGRLMAAVSSEMPRGIQLRALPILSHLRLHELVANLDPEQEKVLLRHEDDGEVMWL</sequence>
<name>A0A074TEM6_9RHOB</name>
<evidence type="ECO:0000313" key="1">
    <source>
        <dbReference type="EMBL" id="KEP70129.1"/>
    </source>
</evidence>
<protein>
    <submittedName>
        <fullName evidence="1">Uncharacterized protein</fullName>
    </submittedName>
</protein>
<reference evidence="1 2" key="1">
    <citation type="submission" date="2014-03" db="EMBL/GenBank/DDBJ databases">
        <title>The draft genome sequence of Thioclava dalianensis DLFJ1-1.</title>
        <authorList>
            <person name="Lai Q."/>
            <person name="Shao Z."/>
        </authorList>
    </citation>
    <scope>NUCLEOTIDE SEQUENCE [LARGE SCALE GENOMIC DNA]</scope>
    <source>
        <strain evidence="1 2">DLFJ1-1</strain>
    </source>
</reference>
<accession>A0A074TEM6</accession>
<organism evidence="1 2">
    <name type="scientific">Thioclava dalianensis</name>
    <dbReference type="NCBI Taxonomy" id="1185766"/>
    <lineage>
        <taxon>Bacteria</taxon>
        <taxon>Pseudomonadati</taxon>
        <taxon>Pseudomonadota</taxon>
        <taxon>Alphaproteobacteria</taxon>
        <taxon>Rhodobacterales</taxon>
        <taxon>Paracoccaceae</taxon>
        <taxon>Thioclava</taxon>
    </lineage>
</organism>
<evidence type="ECO:0000313" key="2">
    <source>
        <dbReference type="Proteomes" id="UP000027725"/>
    </source>
</evidence>